<evidence type="ECO:0000256" key="1">
    <source>
        <dbReference type="SAM" id="MobiDB-lite"/>
    </source>
</evidence>
<gene>
    <name evidence="2" type="ORF">HAND1043_LOCUS17141</name>
</gene>
<dbReference type="AlphaFoldDB" id="A0A6U4VZF0"/>
<feature type="region of interest" description="Disordered" evidence="1">
    <location>
        <begin position="74"/>
        <end position="97"/>
    </location>
</feature>
<accession>A0A6U4VZF0</accession>
<proteinExistence type="predicted"/>
<evidence type="ECO:0000313" key="2">
    <source>
        <dbReference type="EMBL" id="CAD8750637.1"/>
    </source>
</evidence>
<feature type="region of interest" description="Disordered" evidence="1">
    <location>
        <begin position="147"/>
        <end position="181"/>
    </location>
</feature>
<organism evidence="2">
    <name type="scientific">Hemiselmis andersenii</name>
    <name type="common">Cryptophyte alga</name>
    <dbReference type="NCBI Taxonomy" id="464988"/>
    <lineage>
        <taxon>Eukaryota</taxon>
        <taxon>Cryptophyceae</taxon>
        <taxon>Cryptomonadales</taxon>
        <taxon>Hemiselmidaceae</taxon>
        <taxon>Hemiselmis</taxon>
    </lineage>
</organism>
<protein>
    <submittedName>
        <fullName evidence="2">Uncharacterized protein</fullName>
    </submittedName>
</protein>
<name>A0A6U4VZF0_HEMAN</name>
<reference evidence="2" key="1">
    <citation type="submission" date="2021-01" db="EMBL/GenBank/DDBJ databases">
        <authorList>
            <person name="Corre E."/>
            <person name="Pelletier E."/>
            <person name="Niang G."/>
            <person name="Scheremetjew M."/>
            <person name="Finn R."/>
            <person name="Kale V."/>
            <person name="Holt S."/>
            <person name="Cochrane G."/>
            <person name="Meng A."/>
            <person name="Brown T."/>
            <person name="Cohen L."/>
        </authorList>
    </citation>
    <scope>NUCLEOTIDE SEQUENCE</scope>
    <source>
        <strain evidence="2">CCMP441</strain>
    </source>
</reference>
<dbReference type="EMBL" id="HBFK01028192">
    <property type="protein sequence ID" value="CAD8750637.1"/>
    <property type="molecule type" value="Transcribed_RNA"/>
</dbReference>
<sequence length="181" mass="19936">MRPRRDFCNTMARERFRGAAACSATVCTCVQSLDKDCALCGFGLEIFVPCSFTEGLTLSTEEVCDLRRSLHHDCHTPDEDSDDDDDGSSAGTKRAWYLTSDTRTRPEGFVENINISCKKAKNVTPVYRPQANECREPRTRISLEFSALEVDSEGQDNRTLSVSKPPAEGMIGAAQPTDTSA</sequence>